<sequence length="145" mass="15397">MALCSTAVLLGTALLLLAHGGTQVLGGPVGEDADMELDEVKEILLGRRAVEPPEQGEWAKDAGASNMVCPGSAQALCHRLGHLQPLFPPAGSPQVQVGPEEDRDYLYHSAVEAEAEEPADLGKPLVLSMEVQNGPEKDRDHLYHG</sequence>
<feature type="compositionally biased region" description="Basic and acidic residues" evidence="1">
    <location>
        <begin position="135"/>
        <end position="145"/>
    </location>
</feature>
<feature type="region of interest" description="Disordered" evidence="1">
    <location>
        <begin position="116"/>
        <end position="145"/>
    </location>
</feature>
<keyword evidence="4" id="KW-1185">Reference proteome</keyword>
<dbReference type="Pfam" id="PF15314">
    <property type="entry name" value="PRAP"/>
    <property type="match status" value="1"/>
</dbReference>
<evidence type="ECO:0000256" key="1">
    <source>
        <dbReference type="SAM" id="MobiDB-lite"/>
    </source>
</evidence>
<protein>
    <submittedName>
        <fullName evidence="3">Uncharacterized protein</fullName>
    </submittedName>
</protein>
<reference evidence="4" key="1">
    <citation type="journal article" date="2013" name="Nat. Genet.">
        <title>The duck genome and transcriptome provide insight into an avian influenza virus reservoir species.</title>
        <authorList>
            <person name="Huang Y."/>
            <person name="Li Y."/>
            <person name="Burt D.W."/>
            <person name="Chen H."/>
            <person name="Zhang Y."/>
            <person name="Qian W."/>
            <person name="Kim H."/>
            <person name="Gan S."/>
            <person name="Zhao Y."/>
            <person name="Li J."/>
            <person name="Yi K."/>
            <person name="Feng H."/>
            <person name="Zhu P."/>
            <person name="Li B."/>
            <person name="Liu Q."/>
            <person name="Fairley S."/>
            <person name="Magor K.E."/>
            <person name="Du Z."/>
            <person name="Hu X."/>
            <person name="Goodman L."/>
            <person name="Tafer H."/>
            <person name="Vignal A."/>
            <person name="Lee T."/>
            <person name="Kim K.W."/>
            <person name="Sheng Z."/>
            <person name="An Y."/>
            <person name="Searle S."/>
            <person name="Herrero J."/>
            <person name="Groenen M.A."/>
            <person name="Crooijmans R.P."/>
            <person name="Faraut T."/>
            <person name="Cai Q."/>
            <person name="Webster R.G."/>
            <person name="Aldridge J.R."/>
            <person name="Warren W.C."/>
            <person name="Bartschat S."/>
            <person name="Kehr S."/>
            <person name="Marz M."/>
            <person name="Stadler P.F."/>
            <person name="Smith J."/>
            <person name="Kraus R.H."/>
            <person name="Zhao Y."/>
            <person name="Ren L."/>
            <person name="Fei J."/>
            <person name="Morisson M."/>
            <person name="Kaiser P."/>
            <person name="Griffin D.K."/>
            <person name="Rao M."/>
            <person name="Pitel F."/>
            <person name="Wang J."/>
            <person name="Li N."/>
        </authorList>
    </citation>
    <scope>NUCLEOTIDE SEQUENCE [LARGE SCALE GENOMIC DNA]</scope>
</reference>
<dbReference type="InterPro" id="IPR027922">
    <property type="entry name" value="PRAP"/>
</dbReference>
<evidence type="ECO:0000256" key="2">
    <source>
        <dbReference type="SAM" id="SignalP"/>
    </source>
</evidence>
<evidence type="ECO:0000313" key="4">
    <source>
        <dbReference type="Proteomes" id="UP000296049"/>
    </source>
</evidence>
<organism evidence="3 4">
    <name type="scientific">Anas platyrhynchos</name>
    <name type="common">Mallard</name>
    <name type="synonym">Anas boschas</name>
    <dbReference type="NCBI Taxonomy" id="8839"/>
    <lineage>
        <taxon>Eukaryota</taxon>
        <taxon>Metazoa</taxon>
        <taxon>Chordata</taxon>
        <taxon>Craniata</taxon>
        <taxon>Vertebrata</taxon>
        <taxon>Euteleostomi</taxon>
        <taxon>Archelosauria</taxon>
        <taxon>Archosauria</taxon>
        <taxon>Dinosauria</taxon>
        <taxon>Saurischia</taxon>
        <taxon>Theropoda</taxon>
        <taxon>Coelurosauria</taxon>
        <taxon>Aves</taxon>
        <taxon>Neognathae</taxon>
        <taxon>Galloanserae</taxon>
        <taxon>Anseriformes</taxon>
        <taxon>Anatidae</taxon>
        <taxon>Anatinae</taxon>
        <taxon>Anas</taxon>
    </lineage>
</organism>
<keyword evidence="2" id="KW-0732">Signal</keyword>
<dbReference type="Proteomes" id="UP000296049">
    <property type="component" value="Unassembled WGS sequence"/>
</dbReference>
<evidence type="ECO:0000313" key="3">
    <source>
        <dbReference type="EMBL" id="EOB02948.1"/>
    </source>
</evidence>
<proteinExistence type="predicted"/>
<dbReference type="AlphaFoldDB" id="R0LRC2"/>
<dbReference type="EMBL" id="KB742907">
    <property type="protein sequence ID" value="EOB02948.1"/>
    <property type="molecule type" value="Genomic_DNA"/>
</dbReference>
<feature type="signal peptide" evidence="2">
    <location>
        <begin position="1"/>
        <end position="26"/>
    </location>
</feature>
<gene>
    <name evidence="3" type="ORF">Anapl_05333</name>
</gene>
<accession>R0LRC2</accession>
<feature type="chain" id="PRO_5004344480" evidence="2">
    <location>
        <begin position="27"/>
        <end position="145"/>
    </location>
</feature>
<name>R0LRC2_ANAPL</name>